<gene>
    <name evidence="1" type="ORF">EJD97_001994</name>
</gene>
<dbReference type="AlphaFoldDB" id="A0A6N2C3Y5"/>
<sequence>VLSWNARSINTFGALERLINLRKIHNLAMIAILEPFTNHSQLDFYRMQLLMNQGHCHPYNKIWLFWSTEANCNILESDQQQVTCEISHEGCIEKFLMTYVYGKCKDHLRRPLWDNMGYSGQPYTWC</sequence>
<reference evidence="1" key="1">
    <citation type="submission" date="2019-05" db="EMBL/GenBank/DDBJ databases">
        <title>The de novo reference genome and transcriptome assemblies of the wild tomato species Solanum chilense.</title>
        <authorList>
            <person name="Stam R."/>
            <person name="Nosenko T."/>
            <person name="Hoerger A.C."/>
            <person name="Stephan W."/>
            <person name="Seidel M.A."/>
            <person name="Kuhn J.M.M."/>
            <person name="Haberer G."/>
            <person name="Tellier A."/>
        </authorList>
    </citation>
    <scope>NUCLEOTIDE SEQUENCE</scope>
    <source>
        <tissue evidence="1">Mature leaves</tissue>
    </source>
</reference>
<protein>
    <submittedName>
        <fullName evidence="1">Uncharacterized protein</fullName>
    </submittedName>
</protein>
<dbReference type="EMBL" id="RXGB01001229">
    <property type="protein sequence ID" value="TMW99761.1"/>
    <property type="molecule type" value="Genomic_DNA"/>
</dbReference>
<feature type="non-terminal residue" evidence="1">
    <location>
        <position position="1"/>
    </location>
</feature>
<evidence type="ECO:0000313" key="1">
    <source>
        <dbReference type="EMBL" id="TMW99761.1"/>
    </source>
</evidence>
<organism evidence="1">
    <name type="scientific">Solanum chilense</name>
    <name type="common">Tomato</name>
    <name type="synonym">Lycopersicon chilense</name>
    <dbReference type="NCBI Taxonomy" id="4083"/>
    <lineage>
        <taxon>Eukaryota</taxon>
        <taxon>Viridiplantae</taxon>
        <taxon>Streptophyta</taxon>
        <taxon>Embryophyta</taxon>
        <taxon>Tracheophyta</taxon>
        <taxon>Spermatophyta</taxon>
        <taxon>Magnoliopsida</taxon>
        <taxon>eudicotyledons</taxon>
        <taxon>Gunneridae</taxon>
        <taxon>Pentapetalae</taxon>
        <taxon>asterids</taxon>
        <taxon>lamiids</taxon>
        <taxon>Solanales</taxon>
        <taxon>Solanaceae</taxon>
        <taxon>Solanoideae</taxon>
        <taxon>Solaneae</taxon>
        <taxon>Solanum</taxon>
        <taxon>Solanum subgen. Lycopersicon</taxon>
    </lineage>
</organism>
<feature type="non-terminal residue" evidence="1">
    <location>
        <position position="126"/>
    </location>
</feature>
<name>A0A6N2C3Y5_SOLCI</name>
<comment type="caution">
    <text evidence="1">The sequence shown here is derived from an EMBL/GenBank/DDBJ whole genome shotgun (WGS) entry which is preliminary data.</text>
</comment>
<proteinExistence type="predicted"/>
<accession>A0A6N2C3Y5</accession>